<sequence length="323" mass="38439">MGEVFKRTSHIVIARVIRDVKKHKKEYNLHYYELLYSKDNERIINDSNRIGEPYYSFSKKTATETMSRIINNKGKITDEVARLIAENMGIPYSKLIWGVHDKGMTQLDLLFYQIFWVELFYDALLSSKYKSQVIGLFKDYIPFTKFIVKNKIQYITKKSELEKVFNTAEFDQIISDATRRFLILAEVSMQYEKVSVWKLYMRYFSSKDNSLKNLSKTIEEFFDFCYEEYFQYVMDGYGNNYGLAAYGLLEECAGMTLTEYEMEHFDNWNDVNLLTERINIDDEEWILKKELVIATYNFVDTLANYQKKIEDITLKAEWRVSVE</sequence>
<dbReference type="AlphaFoldDB" id="A0A0Z8HGR9"/>
<accession>A0A0Z8HGR9</accession>
<protein>
    <submittedName>
        <fullName evidence="1">Uncharacterized protein</fullName>
    </submittedName>
</protein>
<dbReference type="Proteomes" id="UP000073485">
    <property type="component" value="Unassembled WGS sequence"/>
</dbReference>
<name>A0A0Z8HGR9_STRSU</name>
<evidence type="ECO:0000313" key="2">
    <source>
        <dbReference type="Proteomes" id="UP000073485"/>
    </source>
</evidence>
<dbReference type="RefSeq" id="WP_044752667.1">
    <property type="nucleotide sequence ID" value="NZ_CEHU01000011.1"/>
</dbReference>
<reference evidence="1 2" key="1">
    <citation type="submission" date="2016-02" db="EMBL/GenBank/DDBJ databases">
        <authorList>
            <consortium name="Pathogen Informatics"/>
        </authorList>
    </citation>
    <scope>NUCLEOTIDE SEQUENCE [LARGE SCALE GENOMIC DNA]</scope>
    <source>
        <strain evidence="1 2">LSS48</strain>
    </source>
</reference>
<proteinExistence type="predicted"/>
<evidence type="ECO:0000313" key="1">
    <source>
        <dbReference type="EMBL" id="CYV16898.1"/>
    </source>
</evidence>
<organism evidence="1 2">
    <name type="scientific">Streptococcus suis</name>
    <dbReference type="NCBI Taxonomy" id="1307"/>
    <lineage>
        <taxon>Bacteria</taxon>
        <taxon>Bacillati</taxon>
        <taxon>Bacillota</taxon>
        <taxon>Bacilli</taxon>
        <taxon>Lactobacillales</taxon>
        <taxon>Streptococcaceae</taxon>
        <taxon>Streptococcus</taxon>
    </lineage>
</organism>
<gene>
    <name evidence="1" type="ORF">ERS132410_02166</name>
</gene>
<dbReference type="EMBL" id="FIGO01000022">
    <property type="protein sequence ID" value="CYV16898.1"/>
    <property type="molecule type" value="Genomic_DNA"/>
</dbReference>